<keyword evidence="14" id="KW-1185">Reference proteome</keyword>
<dbReference type="AlphaFoldDB" id="Q21KF4"/>
<accession>Q21KF4</accession>
<evidence type="ECO:0000256" key="11">
    <source>
        <dbReference type="PIRNR" id="PIRNR006268"/>
    </source>
</evidence>
<dbReference type="Pfam" id="PF02424">
    <property type="entry name" value="ApbE"/>
    <property type="match status" value="1"/>
</dbReference>
<dbReference type="PANTHER" id="PTHR30040:SF2">
    <property type="entry name" value="FAD:PROTEIN FMN TRANSFERASE"/>
    <property type="match status" value="1"/>
</dbReference>
<dbReference type="Gene3D" id="3.10.520.10">
    <property type="entry name" value="ApbE-like domains"/>
    <property type="match status" value="1"/>
</dbReference>
<evidence type="ECO:0000256" key="4">
    <source>
        <dbReference type="ARBA" id="ARBA00022630"/>
    </source>
</evidence>
<name>Q21KF4_SACD2</name>
<dbReference type="SUPFAM" id="SSF143631">
    <property type="entry name" value="ApbE-like"/>
    <property type="match status" value="1"/>
</dbReference>
<dbReference type="GO" id="GO:0046872">
    <property type="term" value="F:metal ion binding"/>
    <property type="evidence" value="ECO:0007669"/>
    <property type="project" value="UniProtKB-UniRule"/>
</dbReference>
<evidence type="ECO:0000256" key="10">
    <source>
        <dbReference type="ARBA" id="ARBA00048540"/>
    </source>
</evidence>
<dbReference type="Proteomes" id="UP000001947">
    <property type="component" value="Chromosome"/>
</dbReference>
<dbReference type="PIRSF" id="PIRSF006268">
    <property type="entry name" value="ApbE"/>
    <property type="match status" value="1"/>
</dbReference>
<evidence type="ECO:0000313" key="13">
    <source>
        <dbReference type="EMBL" id="ABD80825.1"/>
    </source>
</evidence>
<dbReference type="EMBL" id="CP000282">
    <property type="protein sequence ID" value="ABD80825.1"/>
    <property type="molecule type" value="Genomic_DNA"/>
</dbReference>
<dbReference type="PANTHER" id="PTHR30040">
    <property type="entry name" value="THIAMINE BIOSYNTHESIS LIPOPROTEIN APBE"/>
    <property type="match status" value="1"/>
</dbReference>
<comment type="catalytic activity">
    <reaction evidence="10 11">
        <text>L-threonyl-[protein] + FAD = FMN-L-threonyl-[protein] + AMP + H(+)</text>
        <dbReference type="Rhea" id="RHEA:36847"/>
        <dbReference type="Rhea" id="RHEA-COMP:11060"/>
        <dbReference type="Rhea" id="RHEA-COMP:11061"/>
        <dbReference type="ChEBI" id="CHEBI:15378"/>
        <dbReference type="ChEBI" id="CHEBI:30013"/>
        <dbReference type="ChEBI" id="CHEBI:57692"/>
        <dbReference type="ChEBI" id="CHEBI:74257"/>
        <dbReference type="ChEBI" id="CHEBI:456215"/>
        <dbReference type="EC" id="2.7.1.180"/>
    </reaction>
</comment>
<protein>
    <recommendedName>
        <fullName evidence="3 11">FAD:protein FMN transferase</fullName>
        <ecNumber evidence="2 11">2.7.1.180</ecNumber>
    </recommendedName>
    <alternativeName>
        <fullName evidence="9 11">Flavin transferase</fullName>
    </alternativeName>
</protein>
<evidence type="ECO:0000313" key="14">
    <source>
        <dbReference type="Proteomes" id="UP000001947"/>
    </source>
</evidence>
<evidence type="ECO:0000256" key="2">
    <source>
        <dbReference type="ARBA" id="ARBA00011955"/>
    </source>
</evidence>
<comment type="similarity">
    <text evidence="1 11">Belongs to the ApbE family.</text>
</comment>
<dbReference type="EC" id="2.7.1.180" evidence="2 11"/>
<evidence type="ECO:0000256" key="6">
    <source>
        <dbReference type="ARBA" id="ARBA00022723"/>
    </source>
</evidence>
<sequence>MVKNALNCNIKKTLEPIMQLYTHTFKAMASPCTLKFYCNDIVAAQKIFLAVEEKTRLFEKRYSRYLPFSIVSKINNANGEAIKVDEETAKLLNFATVAWKISGGLFDITSGAFRTVWDFKNGTVPTSKQIKNVLALVGWEKVKWDGETLQMPAGMQIDFGGIVKEYATDAARTLAESMGVEHGLVELGGDISVIGPHLDGSPWKIALQHPDHKDIDVVVEIGRGCVASSGDYERYFEQDGKRYCHIINPLNGQCAQGVAGVSVIAPHCVMAGTITTTALLKGPQFALDYLAETGLHHQLYLRDYTGEAVLAS</sequence>
<proteinExistence type="inferred from homology"/>
<dbReference type="eggNOG" id="COG1477">
    <property type="taxonomic scope" value="Bacteria"/>
</dbReference>
<evidence type="ECO:0000256" key="1">
    <source>
        <dbReference type="ARBA" id="ARBA00008282"/>
    </source>
</evidence>
<feature type="binding site" evidence="12">
    <location>
        <position position="161"/>
    </location>
    <ligand>
        <name>Mg(2+)</name>
        <dbReference type="ChEBI" id="CHEBI:18420"/>
    </ligand>
</feature>
<evidence type="ECO:0000256" key="5">
    <source>
        <dbReference type="ARBA" id="ARBA00022679"/>
    </source>
</evidence>
<dbReference type="HOGENOM" id="CLU_044403_2_1_6"/>
<keyword evidence="5 11" id="KW-0808">Transferase</keyword>
<gene>
    <name evidence="13" type="ordered locus">Sde_1563</name>
</gene>
<feature type="binding site" evidence="12">
    <location>
        <position position="276"/>
    </location>
    <ligand>
        <name>Mg(2+)</name>
        <dbReference type="ChEBI" id="CHEBI:18420"/>
    </ligand>
</feature>
<keyword evidence="8 11" id="KW-0460">Magnesium</keyword>
<keyword evidence="13" id="KW-0449">Lipoprotein</keyword>
<dbReference type="KEGG" id="sde:Sde_1563"/>
<evidence type="ECO:0000256" key="9">
    <source>
        <dbReference type="ARBA" id="ARBA00031306"/>
    </source>
</evidence>
<evidence type="ECO:0000256" key="7">
    <source>
        <dbReference type="ARBA" id="ARBA00022827"/>
    </source>
</evidence>
<comment type="cofactor">
    <cofactor evidence="12">
        <name>Mg(2+)</name>
        <dbReference type="ChEBI" id="CHEBI:18420"/>
    </cofactor>
    <cofactor evidence="12">
        <name>Mn(2+)</name>
        <dbReference type="ChEBI" id="CHEBI:29035"/>
    </cofactor>
    <text evidence="12">Magnesium. Can also use manganese.</text>
</comment>
<keyword evidence="4 11" id="KW-0285">Flavoprotein</keyword>
<dbReference type="GO" id="GO:0016740">
    <property type="term" value="F:transferase activity"/>
    <property type="evidence" value="ECO:0007669"/>
    <property type="project" value="UniProtKB-UniRule"/>
</dbReference>
<evidence type="ECO:0000256" key="12">
    <source>
        <dbReference type="PIRSR" id="PIRSR006268-2"/>
    </source>
</evidence>
<reference evidence="13 14" key="1">
    <citation type="journal article" date="2008" name="PLoS Genet.">
        <title>Complete genome sequence of the complex carbohydrate-degrading marine bacterium, Saccharophagus degradans strain 2-40 T.</title>
        <authorList>
            <person name="Weiner R.M."/>
            <person name="Taylor L.E.II."/>
            <person name="Henrissat B."/>
            <person name="Hauser L."/>
            <person name="Land M."/>
            <person name="Coutinho P.M."/>
            <person name="Rancurel C."/>
            <person name="Saunders E.H."/>
            <person name="Longmire A.G."/>
            <person name="Zhang H."/>
            <person name="Bayer E.A."/>
            <person name="Gilbert H.J."/>
            <person name="Larimer F."/>
            <person name="Zhulin I.B."/>
            <person name="Ekborg N.A."/>
            <person name="Lamed R."/>
            <person name="Richardson P.M."/>
            <person name="Borovok I."/>
            <person name="Hutcheson S."/>
        </authorList>
    </citation>
    <scope>NUCLEOTIDE SEQUENCE [LARGE SCALE GENOMIC DNA]</scope>
    <source>
        <strain evidence="14">2-40 / ATCC 43961 / DSM 17024</strain>
    </source>
</reference>
<keyword evidence="6 11" id="KW-0479">Metal-binding</keyword>
<dbReference type="InterPro" id="IPR024932">
    <property type="entry name" value="ApbE"/>
</dbReference>
<evidence type="ECO:0000256" key="3">
    <source>
        <dbReference type="ARBA" id="ARBA00016337"/>
    </source>
</evidence>
<dbReference type="InterPro" id="IPR003374">
    <property type="entry name" value="ApbE-like_sf"/>
</dbReference>
<evidence type="ECO:0000256" key="8">
    <source>
        <dbReference type="ARBA" id="ARBA00022842"/>
    </source>
</evidence>
<organism evidence="13 14">
    <name type="scientific">Saccharophagus degradans (strain 2-40 / ATCC 43961 / DSM 17024)</name>
    <dbReference type="NCBI Taxonomy" id="203122"/>
    <lineage>
        <taxon>Bacteria</taxon>
        <taxon>Pseudomonadati</taxon>
        <taxon>Pseudomonadota</taxon>
        <taxon>Gammaproteobacteria</taxon>
        <taxon>Cellvibrionales</taxon>
        <taxon>Cellvibrionaceae</taxon>
        <taxon>Saccharophagus</taxon>
    </lineage>
</organism>
<keyword evidence="7 11" id="KW-0274">FAD</keyword>
<dbReference type="STRING" id="203122.Sde_1563"/>